<evidence type="ECO:0000313" key="2">
    <source>
        <dbReference type="EMBL" id="GLS23667.1"/>
    </source>
</evidence>
<keyword evidence="1" id="KW-0472">Membrane</keyword>
<name>A0ABQ6CZE5_9HYPH</name>
<gene>
    <name evidence="2" type="ORF">GCM10007874_66880</name>
</gene>
<keyword evidence="3" id="KW-1185">Reference proteome</keyword>
<evidence type="ECO:0008006" key="4">
    <source>
        <dbReference type="Google" id="ProtNLM"/>
    </source>
</evidence>
<dbReference type="Proteomes" id="UP001156882">
    <property type="component" value="Unassembled WGS sequence"/>
</dbReference>
<feature type="transmembrane region" description="Helical" evidence="1">
    <location>
        <begin position="29"/>
        <end position="48"/>
    </location>
</feature>
<protein>
    <recommendedName>
        <fullName evidence="4">5-bromo-4-chloroindolyl phosphate hydrolysis protein</fullName>
    </recommendedName>
</protein>
<dbReference type="Pfam" id="PF10112">
    <property type="entry name" value="Halogen_Hydrol"/>
    <property type="match status" value="1"/>
</dbReference>
<accession>A0ABQ6CZE5</accession>
<organism evidence="2 3">
    <name type="scientific">Labrys miyagiensis</name>
    <dbReference type="NCBI Taxonomy" id="346912"/>
    <lineage>
        <taxon>Bacteria</taxon>
        <taxon>Pseudomonadati</taxon>
        <taxon>Pseudomonadota</taxon>
        <taxon>Alphaproteobacteria</taxon>
        <taxon>Hyphomicrobiales</taxon>
        <taxon>Xanthobacteraceae</taxon>
        <taxon>Labrys</taxon>
    </lineage>
</organism>
<proteinExistence type="predicted"/>
<dbReference type="EMBL" id="BSPC01000080">
    <property type="protein sequence ID" value="GLS23667.1"/>
    <property type="molecule type" value="Genomic_DNA"/>
</dbReference>
<evidence type="ECO:0000313" key="3">
    <source>
        <dbReference type="Proteomes" id="UP001156882"/>
    </source>
</evidence>
<dbReference type="RefSeq" id="WP_284316600.1">
    <property type="nucleotide sequence ID" value="NZ_BSPC01000080.1"/>
</dbReference>
<keyword evidence="1" id="KW-0812">Transmembrane</keyword>
<keyword evidence="1" id="KW-1133">Transmembrane helix</keyword>
<evidence type="ECO:0000256" key="1">
    <source>
        <dbReference type="SAM" id="Phobius"/>
    </source>
</evidence>
<dbReference type="InterPro" id="IPR018770">
    <property type="entry name" value="ChloroindolylP_hydrolase"/>
</dbReference>
<sequence length="214" mass="22462">MRGGGNHLIAGLAAALALPAGVFALNLPFLVVIAIAAVLYAGLALVLAPRSTAERVNLGEVGRAQAELVGSLVEEGEATVARLKEAARALRAGSTGKTVAHLAETAQGILDRLVAEPDKLSAVRRFLTYYLPRSAEIAEGLGVVEKQRSADPARQAEIETILGKLDQAFSFYADSLSQVQLDTLDVELKLMSRALAEDLGGAAPQPVRIERKGS</sequence>
<comment type="caution">
    <text evidence="2">The sequence shown here is derived from an EMBL/GenBank/DDBJ whole genome shotgun (WGS) entry which is preliminary data.</text>
</comment>
<reference evidence="3" key="1">
    <citation type="journal article" date="2019" name="Int. J. Syst. Evol. Microbiol.">
        <title>The Global Catalogue of Microorganisms (GCM) 10K type strain sequencing project: providing services to taxonomists for standard genome sequencing and annotation.</title>
        <authorList>
            <consortium name="The Broad Institute Genomics Platform"/>
            <consortium name="The Broad Institute Genome Sequencing Center for Infectious Disease"/>
            <person name="Wu L."/>
            <person name="Ma J."/>
        </authorList>
    </citation>
    <scope>NUCLEOTIDE SEQUENCE [LARGE SCALE GENOMIC DNA]</scope>
    <source>
        <strain evidence="3">NBRC 101365</strain>
    </source>
</reference>